<accession>F5XDS9</accession>
<dbReference type="PANTHER" id="PTHR33175">
    <property type="entry name" value="DNA-BINDING PROTEIN HU"/>
    <property type="match status" value="1"/>
</dbReference>
<dbReference type="Proteomes" id="UP000007947">
    <property type="component" value="Chromosome"/>
</dbReference>
<dbReference type="EMBL" id="AP012204">
    <property type="protein sequence ID" value="BAK35102.1"/>
    <property type="molecule type" value="Genomic_DNA"/>
</dbReference>
<dbReference type="SUPFAM" id="SSF47729">
    <property type="entry name" value="IHF-like DNA-binding proteins"/>
    <property type="match status" value="1"/>
</dbReference>
<dbReference type="PRINTS" id="PR01727">
    <property type="entry name" value="DNABINDINGHU"/>
</dbReference>
<evidence type="ECO:0000256" key="1">
    <source>
        <dbReference type="ARBA" id="ARBA00023067"/>
    </source>
</evidence>
<keyword evidence="2 4" id="KW-0238">DNA-binding</keyword>
<dbReference type="KEGG" id="mph:MLP_20880"/>
<dbReference type="Pfam" id="PF00216">
    <property type="entry name" value="Bac_DNA_binding"/>
    <property type="match status" value="1"/>
</dbReference>
<dbReference type="HOGENOM" id="CLU_105066_3_2_11"/>
<dbReference type="OrthoDB" id="9799835at2"/>
<dbReference type="AlphaFoldDB" id="F5XDS9"/>
<dbReference type="InterPro" id="IPR000119">
    <property type="entry name" value="Hist_DNA-bd"/>
</dbReference>
<dbReference type="eggNOG" id="COG0776">
    <property type="taxonomic scope" value="Bacteria"/>
</dbReference>
<dbReference type="GO" id="GO:0005829">
    <property type="term" value="C:cytosol"/>
    <property type="evidence" value="ECO:0007669"/>
    <property type="project" value="TreeGrafter"/>
</dbReference>
<evidence type="ECO:0000256" key="2">
    <source>
        <dbReference type="ARBA" id="ARBA00023125"/>
    </source>
</evidence>
<protein>
    <submittedName>
        <fullName evidence="4">DNA-binding protein Hu</fullName>
    </submittedName>
</protein>
<name>F5XDS9_MICPN</name>
<gene>
    <name evidence="4" type="ordered locus">MLP_20880</name>
</gene>
<dbReference type="CDD" id="cd13831">
    <property type="entry name" value="HU"/>
    <property type="match status" value="1"/>
</dbReference>
<proteinExistence type="inferred from homology"/>
<dbReference type="RefSeq" id="WP_013862974.1">
    <property type="nucleotide sequence ID" value="NC_015635.1"/>
</dbReference>
<organism evidence="4 5">
    <name type="scientific">Microlunatus phosphovorus (strain ATCC 700054 / DSM 10555 / JCM 9379 / NBRC 101784 / NCIMB 13414 / VKM Ac-1990 / NM-1)</name>
    <dbReference type="NCBI Taxonomy" id="1032480"/>
    <lineage>
        <taxon>Bacteria</taxon>
        <taxon>Bacillati</taxon>
        <taxon>Actinomycetota</taxon>
        <taxon>Actinomycetes</taxon>
        <taxon>Propionibacteriales</taxon>
        <taxon>Propionibacteriaceae</taxon>
        <taxon>Microlunatus</taxon>
    </lineage>
</organism>
<reference evidence="4 5" key="1">
    <citation type="submission" date="2011-05" db="EMBL/GenBank/DDBJ databases">
        <title>Whole genome sequence of Microlunatus phosphovorus NM-1.</title>
        <authorList>
            <person name="Hosoyama A."/>
            <person name="Sasaki K."/>
            <person name="Harada T."/>
            <person name="Igarashi R."/>
            <person name="Kawakoshi A."/>
            <person name="Sasagawa M."/>
            <person name="Fukada J."/>
            <person name="Nakamura S."/>
            <person name="Katano Y."/>
            <person name="Hanada S."/>
            <person name="Kamagata Y."/>
            <person name="Nakamura N."/>
            <person name="Yamazaki S."/>
            <person name="Fujita N."/>
        </authorList>
    </citation>
    <scope>NUCLEOTIDE SEQUENCE [LARGE SCALE GENOMIC DNA]</scope>
    <source>
        <strain evidence="5">ATCC 700054 / DSM 10555 / JCM 9379 / NBRC 101784 / NCIMB 13414 / VKM Ac-1990 / NM-1</strain>
    </source>
</reference>
<keyword evidence="1" id="KW-0226">DNA condensation</keyword>
<dbReference type="SMART" id="SM00411">
    <property type="entry name" value="BHL"/>
    <property type="match status" value="1"/>
</dbReference>
<evidence type="ECO:0000313" key="4">
    <source>
        <dbReference type="EMBL" id="BAK35102.1"/>
    </source>
</evidence>
<dbReference type="Gene3D" id="4.10.520.10">
    <property type="entry name" value="IHF-like DNA-binding proteins"/>
    <property type="match status" value="1"/>
</dbReference>
<dbReference type="PANTHER" id="PTHR33175:SF3">
    <property type="entry name" value="DNA-BINDING PROTEIN HU-BETA"/>
    <property type="match status" value="1"/>
</dbReference>
<dbReference type="GO" id="GO:0030527">
    <property type="term" value="F:structural constituent of chromatin"/>
    <property type="evidence" value="ECO:0007669"/>
    <property type="project" value="InterPro"/>
</dbReference>
<evidence type="ECO:0000256" key="3">
    <source>
        <dbReference type="RuleBase" id="RU003939"/>
    </source>
</evidence>
<keyword evidence="5" id="KW-1185">Reference proteome</keyword>
<dbReference type="GO" id="GO:0030261">
    <property type="term" value="P:chromosome condensation"/>
    <property type="evidence" value="ECO:0007669"/>
    <property type="project" value="UniProtKB-KW"/>
</dbReference>
<evidence type="ECO:0000313" key="5">
    <source>
        <dbReference type="Proteomes" id="UP000007947"/>
    </source>
</evidence>
<sequence length="100" mass="10965">MNKAEFIEVLATNHFDGNKAEAARALNAVTETITYETATGGKVTITGFGVFEKIHRPARVVRNPRTGERKKAKAMYLARFRPGTNLKAYVSGAKKVPKQG</sequence>
<comment type="similarity">
    <text evidence="3">Belongs to the bacterial histone-like protein family.</text>
</comment>
<dbReference type="InterPro" id="IPR010992">
    <property type="entry name" value="IHF-like_DNA-bd_dom_sf"/>
</dbReference>
<dbReference type="STRING" id="1032480.MLP_20880"/>
<dbReference type="GO" id="GO:0003677">
    <property type="term" value="F:DNA binding"/>
    <property type="evidence" value="ECO:0007669"/>
    <property type="project" value="UniProtKB-KW"/>
</dbReference>